<accession>A0A1X9LTL0</accession>
<evidence type="ECO:0000313" key="3">
    <source>
        <dbReference type="EMBL" id="ARJ07772.1"/>
    </source>
</evidence>
<feature type="transmembrane region" description="Helical" evidence="1">
    <location>
        <begin position="69"/>
        <end position="96"/>
    </location>
</feature>
<dbReference type="RefSeq" id="WP_085021793.1">
    <property type="nucleotide sequence ID" value="NZ_BMHD01000003.1"/>
</dbReference>
<proteinExistence type="predicted"/>
<evidence type="ECO:0008006" key="5">
    <source>
        <dbReference type="Google" id="ProtNLM"/>
    </source>
</evidence>
<reference evidence="2 4" key="1">
    <citation type="submission" date="2017-04" db="EMBL/GenBank/DDBJ databases">
        <authorList>
            <person name="Afonso C.L."/>
            <person name="Miller P.J."/>
            <person name="Scott M.A."/>
            <person name="Spackman E."/>
            <person name="Goraichik I."/>
            <person name="Dimitrov K.M."/>
            <person name="Suarez D.L."/>
            <person name="Swayne D.E."/>
        </authorList>
    </citation>
    <scope>NUCLEOTIDE SEQUENCE [LARGE SCALE GENOMIC DNA]</scope>
    <source>
        <strain evidence="2">XA</strain>
        <strain evidence="4">XA(T)</strain>
        <plasmid evidence="4">Plasmid unnamed1</plasmid>
        <plasmid evidence="4">Plasmid unnamed2</plasmid>
        <plasmid evidence="2">unnamed1</plasmid>
        <plasmid evidence="3">unnamed2</plasmid>
    </source>
</reference>
<keyword evidence="1" id="KW-1133">Transmembrane helix</keyword>
<evidence type="ECO:0000313" key="2">
    <source>
        <dbReference type="EMBL" id="ARJ07658.1"/>
    </source>
</evidence>
<geneLocation type="plasmid" evidence="2">
    <name>unnamed1</name>
</geneLocation>
<protein>
    <recommendedName>
        <fullName evidence="5">Conjugal transfer protein TrbC</fullName>
    </recommendedName>
</protein>
<sequence>MILHTLTDLIQAVPTVDFPEPSGGNNMPGADKVSAILGVIKFYALGVGVAGIIIAGARMAISHGRGDGAAHIGTLGWAVAGIAVVAMAVSIVGFVVS</sequence>
<dbReference type="AlphaFoldDB" id="A0A1X9LTL0"/>
<keyword evidence="1" id="KW-0812">Transmembrane</keyword>
<organism evidence="2 4">
    <name type="scientific">Cnuibacter physcomitrellae</name>
    <dbReference type="NCBI Taxonomy" id="1619308"/>
    <lineage>
        <taxon>Bacteria</taxon>
        <taxon>Bacillati</taxon>
        <taxon>Actinomycetota</taxon>
        <taxon>Actinomycetes</taxon>
        <taxon>Micrococcales</taxon>
        <taxon>Microbacteriaceae</taxon>
        <taxon>Cnuibacter</taxon>
    </lineage>
</organism>
<keyword evidence="4" id="KW-1185">Reference proteome</keyword>
<name>A0A1X9LTL0_9MICO</name>
<keyword evidence="1" id="KW-0472">Membrane</keyword>
<evidence type="ECO:0000313" key="4">
    <source>
        <dbReference type="Proteomes" id="UP000192775"/>
    </source>
</evidence>
<dbReference type="Proteomes" id="UP000192775">
    <property type="component" value="Plasmid unnamed2"/>
</dbReference>
<dbReference type="EMBL" id="CP020717">
    <property type="protein sequence ID" value="ARJ07772.1"/>
    <property type="molecule type" value="Genomic_DNA"/>
</dbReference>
<dbReference type="KEGG" id="cphy:B5808_19980"/>
<keyword evidence="2" id="KW-0614">Plasmid</keyword>
<dbReference type="Proteomes" id="UP000192775">
    <property type="component" value="Plasmid unnamed1"/>
</dbReference>
<evidence type="ECO:0000256" key="1">
    <source>
        <dbReference type="SAM" id="Phobius"/>
    </source>
</evidence>
<geneLocation type="plasmid" evidence="3">
    <name>unnamed2</name>
</geneLocation>
<dbReference type="EMBL" id="CP020716">
    <property type="protein sequence ID" value="ARJ07658.1"/>
    <property type="molecule type" value="Genomic_DNA"/>
</dbReference>
<dbReference type="KEGG" id="cphy:B5808_20490"/>
<gene>
    <name evidence="2" type="ORF">B5808_19980</name>
    <name evidence="3" type="ORF">B5808_20490</name>
</gene>
<feature type="transmembrane region" description="Helical" evidence="1">
    <location>
        <begin position="35"/>
        <end position="57"/>
    </location>
</feature>